<feature type="compositionally biased region" description="Polar residues" evidence="1">
    <location>
        <begin position="73"/>
        <end position="83"/>
    </location>
</feature>
<name>A0A3M7RA86_BRAPC</name>
<comment type="caution">
    <text evidence="2">The sequence shown here is derived from an EMBL/GenBank/DDBJ whole genome shotgun (WGS) entry which is preliminary data.</text>
</comment>
<feature type="compositionally biased region" description="Low complexity" evidence="1">
    <location>
        <begin position="84"/>
        <end position="93"/>
    </location>
</feature>
<organism evidence="2 3">
    <name type="scientific">Brachionus plicatilis</name>
    <name type="common">Marine rotifer</name>
    <name type="synonym">Brachionus muelleri</name>
    <dbReference type="NCBI Taxonomy" id="10195"/>
    <lineage>
        <taxon>Eukaryota</taxon>
        <taxon>Metazoa</taxon>
        <taxon>Spiralia</taxon>
        <taxon>Gnathifera</taxon>
        <taxon>Rotifera</taxon>
        <taxon>Eurotatoria</taxon>
        <taxon>Monogononta</taxon>
        <taxon>Pseudotrocha</taxon>
        <taxon>Ploima</taxon>
        <taxon>Brachionidae</taxon>
        <taxon>Brachionus</taxon>
    </lineage>
</organism>
<dbReference type="AlphaFoldDB" id="A0A3M7RA86"/>
<evidence type="ECO:0000256" key="1">
    <source>
        <dbReference type="SAM" id="MobiDB-lite"/>
    </source>
</evidence>
<dbReference type="Proteomes" id="UP000276133">
    <property type="component" value="Unassembled WGS sequence"/>
</dbReference>
<feature type="compositionally biased region" description="Polar residues" evidence="1">
    <location>
        <begin position="94"/>
        <end position="110"/>
    </location>
</feature>
<evidence type="ECO:0000313" key="2">
    <source>
        <dbReference type="EMBL" id="RNA20168.1"/>
    </source>
</evidence>
<protein>
    <submittedName>
        <fullName evidence="2">Zinc finger BED domain-containing 4-like</fullName>
    </submittedName>
</protein>
<gene>
    <name evidence="2" type="ORF">BpHYR1_043186</name>
</gene>
<feature type="non-terminal residue" evidence="2">
    <location>
        <position position="1"/>
    </location>
</feature>
<reference evidence="2 3" key="1">
    <citation type="journal article" date="2018" name="Sci. Rep.">
        <title>Genomic signatures of local adaptation to the degree of environmental predictability in rotifers.</title>
        <authorList>
            <person name="Franch-Gras L."/>
            <person name="Hahn C."/>
            <person name="Garcia-Roger E.M."/>
            <person name="Carmona M.J."/>
            <person name="Serra M."/>
            <person name="Gomez A."/>
        </authorList>
    </citation>
    <scope>NUCLEOTIDE SEQUENCE [LARGE SCALE GENOMIC DNA]</scope>
    <source>
        <strain evidence="2">HYR1</strain>
    </source>
</reference>
<accession>A0A3M7RA86</accession>
<dbReference type="EMBL" id="REGN01003909">
    <property type="protein sequence ID" value="RNA20168.1"/>
    <property type="molecule type" value="Genomic_DNA"/>
</dbReference>
<dbReference type="OrthoDB" id="10170668at2759"/>
<keyword evidence="3" id="KW-1185">Reference proteome</keyword>
<proteinExistence type="predicted"/>
<feature type="region of interest" description="Disordered" evidence="1">
    <location>
        <begin position="73"/>
        <end position="121"/>
    </location>
</feature>
<sequence>ENTSIEANQSSPEQLITSPEQSQIQSYQNQPNSTPINIQTPETDENVNQIGTPVTSNEAQPRLNGRYVLKELNNQQDVNQPNVSNSSSKTKNSIDTVPNQNTSSYQASTENSKRAHSRMLAERRAQQKLEKARNSAINNLNEILTPSPAQTSRFFNKEAVNILKDMIKKARQNEFPTKVFNKNGKKFGYTSYLHFTRSISETTSDNQKLDFQCIFCGAKITAVLGETSNVKAHMERHKNIQDLVEWLSRYKEIKSSINSSKVDEENLNLIKYFIASNSAISELDSIHFRNLFASTKIKMPCSKTFSEKIVPSVFELLNKEISSKLNKALTICLISDIWTNPQMVDFLGLAVNLMYQKFVKEILVIGMVQMDGTLNQDENIIEEEELYDYNETEIEDSSEYDENGHLERIRTVDEEGMDFEEELVEVINYFENKQYQNQINISERTNSRLNESVSYDEVD</sequence>
<evidence type="ECO:0000313" key="3">
    <source>
        <dbReference type="Proteomes" id="UP000276133"/>
    </source>
</evidence>
<feature type="region of interest" description="Disordered" evidence="1">
    <location>
        <begin position="1"/>
        <end position="44"/>
    </location>
</feature>